<dbReference type="EMBL" id="OUUZ01000008">
    <property type="protein sequence ID" value="SPQ22148.1"/>
    <property type="molecule type" value="Genomic_DNA"/>
</dbReference>
<accession>A0A446BI25</accession>
<reference evidence="2 3" key="1">
    <citation type="submission" date="2018-04" db="EMBL/GenBank/DDBJ databases">
        <authorList>
            <person name="Huttner S."/>
            <person name="Dainat J."/>
        </authorList>
    </citation>
    <scope>NUCLEOTIDE SEQUENCE [LARGE SCALE GENOMIC DNA]</scope>
</reference>
<evidence type="ECO:0000313" key="3">
    <source>
        <dbReference type="Proteomes" id="UP000289323"/>
    </source>
</evidence>
<name>A0A446BI25_9PEZI</name>
<sequence>MVVEVGRGLEGLAVQQVEEDEVVAAVDDDDDEAEVVPAAAAAAARVWYWWWSDEEEVRRPVQERRLRIAAAWASGARATDDGAAWCSVCIDALRRWSRPVQLAALLPATEAAGILGLGDADPSRLALVLRPPLAVRALRGETPGPNWWWRAPDDGARGLGRRWCWSARVGRWFGSPCVTAEGMPCGCCGMWIIRPPAAKLLSSVPGGAGYSKLCWCCSWMARLSVALRALAAAWKDSGTESVSMASAEGSHQVLAASPLTAWNGLPFGADMGSCQASSSGVCSGVCGMALPLSCSGGTNWPWSRLSRMKGSSRKPLTKAASLPLSPAVTGRSVGLSTPLVRAGDGTCDSERWKLCGRECPDGRAGSIWAVDMTGTERDSSVCASMSGGCFAFPCSVAALVRILLQKDSSRPALRGLVDCDGGEAGSDAESCGMWMRGDRIVRPSSFSSSESEMEPPPGASLKPL</sequence>
<dbReference type="AlphaFoldDB" id="A0A446BI25"/>
<proteinExistence type="predicted"/>
<organism evidence="2 3">
    <name type="scientific">Thermothielavioides terrestris</name>
    <dbReference type="NCBI Taxonomy" id="2587410"/>
    <lineage>
        <taxon>Eukaryota</taxon>
        <taxon>Fungi</taxon>
        <taxon>Dikarya</taxon>
        <taxon>Ascomycota</taxon>
        <taxon>Pezizomycotina</taxon>
        <taxon>Sordariomycetes</taxon>
        <taxon>Sordariomycetidae</taxon>
        <taxon>Sordariales</taxon>
        <taxon>Chaetomiaceae</taxon>
        <taxon>Thermothielavioides</taxon>
    </lineage>
</organism>
<protein>
    <submittedName>
        <fullName evidence="2">7646a53d-33a2-43f2-bedf-af68558fd314</fullName>
    </submittedName>
</protein>
<dbReference type="Proteomes" id="UP000289323">
    <property type="component" value="Unassembled WGS sequence"/>
</dbReference>
<evidence type="ECO:0000313" key="2">
    <source>
        <dbReference type="EMBL" id="SPQ22148.1"/>
    </source>
</evidence>
<evidence type="ECO:0000256" key="1">
    <source>
        <dbReference type="SAM" id="MobiDB-lite"/>
    </source>
</evidence>
<gene>
    <name evidence="2" type="ORF">TT172_LOCUS4567</name>
</gene>
<feature type="region of interest" description="Disordered" evidence="1">
    <location>
        <begin position="443"/>
        <end position="464"/>
    </location>
</feature>